<name>A0A2S6CCS1_9PEZI</name>
<feature type="compositionally biased region" description="Basic and acidic residues" evidence="1">
    <location>
        <begin position="273"/>
        <end position="291"/>
    </location>
</feature>
<comment type="caution">
    <text evidence="2">The sequence shown here is derived from an EMBL/GenBank/DDBJ whole genome shotgun (WGS) entry which is preliminary data.</text>
</comment>
<proteinExistence type="predicted"/>
<organism evidence="2 3">
    <name type="scientific">Cercospora berteroae</name>
    <dbReference type="NCBI Taxonomy" id="357750"/>
    <lineage>
        <taxon>Eukaryota</taxon>
        <taxon>Fungi</taxon>
        <taxon>Dikarya</taxon>
        <taxon>Ascomycota</taxon>
        <taxon>Pezizomycotina</taxon>
        <taxon>Dothideomycetes</taxon>
        <taxon>Dothideomycetidae</taxon>
        <taxon>Mycosphaerellales</taxon>
        <taxon>Mycosphaerellaceae</taxon>
        <taxon>Cercospora</taxon>
    </lineage>
</organism>
<accession>A0A2S6CCS1</accession>
<dbReference type="Proteomes" id="UP000237631">
    <property type="component" value="Unassembled WGS sequence"/>
</dbReference>
<feature type="compositionally biased region" description="Polar residues" evidence="1">
    <location>
        <begin position="296"/>
        <end position="305"/>
    </location>
</feature>
<dbReference type="STRING" id="357750.A0A2S6CCS1"/>
<protein>
    <submittedName>
        <fullName evidence="2">Uncharacterized protein</fullName>
    </submittedName>
</protein>
<sequence>MQVEEYPALHVPGRGDHMTNIQCMFCPSPLMRNALEQLSHADTIVRYDTKRIQETRRKCQARCKGIDTPFQHFDRATEGRIFVCQVCNFATCTDCDRPEHVGETCVQYQQRMKDDLVRITAEAATREKDHCPNCKVPYEHIKNSCGYTICSSDVAQVPGGCGFRFCSGCRIPWVGESSAYLGGRPQHLPFCKHHFQLCKACNRKEHPGETCEEYLVRLRPIADAGDAKHKSAPGEKHWETGHGTKNRFKMSLTYVEREQQRKKRQRSSRKRKAEQSADRHDEVEWSEKTGDEISGLVSQVVTKAS</sequence>
<dbReference type="SUPFAM" id="SSF57850">
    <property type="entry name" value="RING/U-box"/>
    <property type="match status" value="1"/>
</dbReference>
<dbReference type="CDD" id="cd20335">
    <property type="entry name" value="BRcat_RBR"/>
    <property type="match status" value="1"/>
</dbReference>
<dbReference type="AlphaFoldDB" id="A0A2S6CCS1"/>
<keyword evidence="3" id="KW-1185">Reference proteome</keyword>
<feature type="region of interest" description="Disordered" evidence="1">
    <location>
        <begin position="256"/>
        <end position="305"/>
    </location>
</feature>
<feature type="compositionally biased region" description="Basic residues" evidence="1">
    <location>
        <begin position="260"/>
        <end position="272"/>
    </location>
</feature>
<gene>
    <name evidence="2" type="ORF">CBER1_06239</name>
</gene>
<dbReference type="EMBL" id="PNEN01000492">
    <property type="protein sequence ID" value="PPJ57509.1"/>
    <property type="molecule type" value="Genomic_DNA"/>
</dbReference>
<evidence type="ECO:0000313" key="2">
    <source>
        <dbReference type="EMBL" id="PPJ57509.1"/>
    </source>
</evidence>
<reference evidence="3" key="1">
    <citation type="journal article" date="2017" name="bioRxiv">
        <title>Conservation of a gene cluster reveals novel cercosporin biosynthetic mechanisms and extends production to the genus Colletotrichum.</title>
        <authorList>
            <person name="de Jonge R."/>
            <person name="Ebert M.K."/>
            <person name="Huitt-Roehl C.R."/>
            <person name="Pal P."/>
            <person name="Suttle J.C."/>
            <person name="Spanner R.E."/>
            <person name="Neubauer J.D."/>
            <person name="Jurick W.M.II."/>
            <person name="Stott K.A."/>
            <person name="Secor G.A."/>
            <person name="Thomma B.P.H.J."/>
            <person name="Van de Peer Y."/>
            <person name="Townsend C.A."/>
            <person name="Bolton M.D."/>
        </authorList>
    </citation>
    <scope>NUCLEOTIDE SEQUENCE [LARGE SCALE GENOMIC DNA]</scope>
    <source>
        <strain evidence="3">CBS538.71</strain>
    </source>
</reference>
<evidence type="ECO:0000256" key="1">
    <source>
        <dbReference type="SAM" id="MobiDB-lite"/>
    </source>
</evidence>
<dbReference type="OrthoDB" id="3885367at2759"/>
<evidence type="ECO:0000313" key="3">
    <source>
        <dbReference type="Proteomes" id="UP000237631"/>
    </source>
</evidence>